<accession>A0ABW1P081</accession>
<evidence type="ECO:0000259" key="2">
    <source>
        <dbReference type="Pfam" id="PF01048"/>
    </source>
</evidence>
<dbReference type="Pfam" id="PF01048">
    <property type="entry name" value="PNP_UDP_1"/>
    <property type="match status" value="1"/>
</dbReference>
<dbReference type="SUPFAM" id="SSF53167">
    <property type="entry name" value="Purine and uridine phosphorylases"/>
    <property type="match status" value="1"/>
</dbReference>
<dbReference type="EMBL" id="JBHSQO010000004">
    <property type="protein sequence ID" value="MFC6088776.1"/>
    <property type="molecule type" value="Genomic_DNA"/>
</dbReference>
<name>A0ABW1P081_9PSEU</name>
<dbReference type="PANTHER" id="PTHR46832">
    <property type="entry name" value="5'-METHYLTHIOADENOSINE/S-ADENOSYLHOMOCYSTEINE NUCLEOSIDASE"/>
    <property type="match status" value="1"/>
</dbReference>
<evidence type="ECO:0000313" key="4">
    <source>
        <dbReference type="Proteomes" id="UP001596220"/>
    </source>
</evidence>
<feature type="region of interest" description="Disordered" evidence="1">
    <location>
        <begin position="239"/>
        <end position="266"/>
    </location>
</feature>
<dbReference type="Proteomes" id="UP001596220">
    <property type="component" value="Unassembled WGS sequence"/>
</dbReference>
<organism evidence="3 4">
    <name type="scientific">Saccharothrix lopnurensis</name>
    <dbReference type="NCBI Taxonomy" id="1670621"/>
    <lineage>
        <taxon>Bacteria</taxon>
        <taxon>Bacillati</taxon>
        <taxon>Actinomycetota</taxon>
        <taxon>Actinomycetes</taxon>
        <taxon>Pseudonocardiales</taxon>
        <taxon>Pseudonocardiaceae</taxon>
        <taxon>Saccharothrix</taxon>
    </lineage>
</organism>
<dbReference type="RefSeq" id="WP_380633552.1">
    <property type="nucleotide sequence ID" value="NZ_JBHSQO010000004.1"/>
</dbReference>
<evidence type="ECO:0000256" key="1">
    <source>
        <dbReference type="SAM" id="MobiDB-lite"/>
    </source>
</evidence>
<dbReference type="CDD" id="cd09008">
    <property type="entry name" value="MTAN"/>
    <property type="match status" value="1"/>
</dbReference>
<comment type="caution">
    <text evidence="3">The sequence shown here is derived from an EMBL/GenBank/DDBJ whole genome shotgun (WGS) entry which is preliminary data.</text>
</comment>
<feature type="compositionally biased region" description="Basic and acidic residues" evidence="1">
    <location>
        <begin position="239"/>
        <end position="254"/>
    </location>
</feature>
<protein>
    <submittedName>
        <fullName evidence="3">Purine phosphorylase</fullName>
    </submittedName>
</protein>
<dbReference type="PANTHER" id="PTHR46832:SF1">
    <property type="entry name" value="5'-METHYLTHIOADENOSINE_S-ADENOSYLHOMOCYSTEINE NUCLEOSIDASE"/>
    <property type="match status" value="1"/>
</dbReference>
<dbReference type="InterPro" id="IPR000845">
    <property type="entry name" value="Nucleoside_phosphorylase_d"/>
</dbReference>
<reference evidence="4" key="1">
    <citation type="journal article" date="2019" name="Int. J. Syst. Evol. Microbiol.">
        <title>The Global Catalogue of Microorganisms (GCM) 10K type strain sequencing project: providing services to taxonomists for standard genome sequencing and annotation.</title>
        <authorList>
            <consortium name="The Broad Institute Genomics Platform"/>
            <consortium name="The Broad Institute Genome Sequencing Center for Infectious Disease"/>
            <person name="Wu L."/>
            <person name="Ma J."/>
        </authorList>
    </citation>
    <scope>NUCLEOTIDE SEQUENCE [LARGE SCALE GENOMIC DNA]</scope>
    <source>
        <strain evidence="4">CGMCC 4.7246</strain>
    </source>
</reference>
<feature type="domain" description="Nucleoside phosphorylase" evidence="2">
    <location>
        <begin position="2"/>
        <end position="233"/>
    </location>
</feature>
<dbReference type="InterPro" id="IPR035994">
    <property type="entry name" value="Nucleoside_phosphorylase_sf"/>
</dbReference>
<gene>
    <name evidence="3" type="ORF">ACFP3R_05780</name>
</gene>
<evidence type="ECO:0000313" key="3">
    <source>
        <dbReference type="EMBL" id="MFC6088776.1"/>
    </source>
</evidence>
<dbReference type="Gene3D" id="3.40.50.1580">
    <property type="entry name" value="Nucleoside phosphorylase domain"/>
    <property type="match status" value="1"/>
</dbReference>
<proteinExistence type="predicted"/>
<keyword evidence="4" id="KW-1185">Reference proteome</keyword>
<sequence>MIVILTALDLEHAAVREHLADVRPHHQAAGTVFDVGRLARRPGCRVALASIGMGNSAAATITERAITEFRPAAVLFVGIAGGLRDWIALGDVVVATRVYAPHGGRQDGDEFLARPRAWDTSHRLEQLARLVDRRGGWGADVAVHFDPVAAGEVVLNSTTSPLNEQLRLHYNDAVAVEMESAGVAQAGHLNDATPTITVRGICDRADGHKADADAAGLQPLAARHAAAFVAALVAEHDDAAEERAPGRVPDDRGPTYHNSATDQANVGAQVGVVNGNVTFGAAPGTREGR</sequence>